<dbReference type="Pfam" id="PF13485">
    <property type="entry name" value="Peptidase_MA_2"/>
    <property type="match status" value="1"/>
</dbReference>
<evidence type="ECO:0000259" key="1">
    <source>
        <dbReference type="Pfam" id="PF13485"/>
    </source>
</evidence>
<keyword evidence="3" id="KW-1185">Reference proteome</keyword>
<evidence type="ECO:0000313" key="2">
    <source>
        <dbReference type="EMBL" id="AYL96735.1"/>
    </source>
</evidence>
<dbReference type="EMBL" id="CP032869">
    <property type="protein sequence ID" value="AYL96735.1"/>
    <property type="molecule type" value="Genomic_DNA"/>
</dbReference>
<dbReference type="Proteomes" id="UP000270046">
    <property type="component" value="Chromosome"/>
</dbReference>
<protein>
    <recommendedName>
        <fullName evidence="1">Peptidase MA-like domain-containing protein</fullName>
    </recommendedName>
</protein>
<proteinExistence type="predicted"/>
<organism evidence="2 3">
    <name type="scientific">Mucilaginibacter celer</name>
    <dbReference type="NCBI Taxonomy" id="2305508"/>
    <lineage>
        <taxon>Bacteria</taxon>
        <taxon>Pseudomonadati</taxon>
        <taxon>Bacteroidota</taxon>
        <taxon>Sphingobacteriia</taxon>
        <taxon>Sphingobacteriales</taxon>
        <taxon>Sphingobacteriaceae</taxon>
        <taxon>Mucilaginibacter</taxon>
    </lineage>
</organism>
<name>A0A494VZY7_9SPHI</name>
<sequence length="206" mass="23635">MHFFCGNYQKHFNVSFFPDRAAFDLARRQTTHQPDYKSECWLVAVGGGRSINIISPKTWDKEPCDSRYTDYADRVKTQKLITHELVHVYHGQLNPQTDLEHMKIDWFTEGLAYYASGQLDAADIKDIKAAIAQNKLPKNLDALSNFGLINLRYSISGSVVQYINYKYGRAKLKALLSYTQNSEILTALKITPARLLADWRNYLHGL</sequence>
<feature type="domain" description="Peptidase MA-like" evidence="1">
    <location>
        <begin position="78"/>
        <end position="202"/>
    </location>
</feature>
<evidence type="ECO:0000313" key="3">
    <source>
        <dbReference type="Proteomes" id="UP000270046"/>
    </source>
</evidence>
<reference evidence="2 3" key="1">
    <citation type="submission" date="2018-10" db="EMBL/GenBank/DDBJ databases">
        <title>Genome sequencing of Mucilaginibacter sp. HYN0043.</title>
        <authorList>
            <person name="Kim M."/>
            <person name="Yi H."/>
        </authorList>
    </citation>
    <scope>NUCLEOTIDE SEQUENCE [LARGE SCALE GENOMIC DNA]</scope>
    <source>
        <strain evidence="2 3">HYN0043</strain>
    </source>
</reference>
<dbReference type="KEGG" id="muh:HYN43_016135"/>
<dbReference type="AlphaFoldDB" id="A0A494VZY7"/>
<dbReference type="InterPro" id="IPR039568">
    <property type="entry name" value="Peptidase_MA-like_dom"/>
</dbReference>
<dbReference type="OrthoDB" id="5855557at2"/>
<gene>
    <name evidence="2" type="ORF">HYN43_016135</name>
</gene>
<accession>A0A494VZY7</accession>